<evidence type="ECO:0008006" key="4">
    <source>
        <dbReference type="Google" id="ProtNLM"/>
    </source>
</evidence>
<dbReference type="RefSeq" id="WP_212921925.1">
    <property type="nucleotide sequence ID" value="NZ_BORP01000007.1"/>
</dbReference>
<dbReference type="InterPro" id="IPR020076">
    <property type="entry name" value="DUF2768"/>
</dbReference>
<accession>A0A919XCP2</accession>
<feature type="transmembrane region" description="Helical" evidence="1">
    <location>
        <begin position="34"/>
        <end position="60"/>
    </location>
</feature>
<dbReference type="Pfam" id="PF10966">
    <property type="entry name" value="DUF2768"/>
    <property type="match status" value="1"/>
</dbReference>
<evidence type="ECO:0000256" key="1">
    <source>
        <dbReference type="SAM" id="Phobius"/>
    </source>
</evidence>
<gene>
    <name evidence="2" type="ORF">J43TS3_30730</name>
</gene>
<keyword evidence="1" id="KW-0472">Membrane</keyword>
<keyword evidence="3" id="KW-1185">Reference proteome</keyword>
<dbReference type="AlphaFoldDB" id="A0A919XCP2"/>
<name>A0A919XCP2_9BACI</name>
<dbReference type="Proteomes" id="UP000676917">
    <property type="component" value="Unassembled WGS sequence"/>
</dbReference>
<dbReference type="EMBL" id="BORP01000007">
    <property type="protein sequence ID" value="GIO28462.1"/>
    <property type="molecule type" value="Genomic_DNA"/>
</dbReference>
<proteinExistence type="predicted"/>
<feature type="transmembrane region" description="Helical" evidence="1">
    <location>
        <begin position="6"/>
        <end position="27"/>
    </location>
</feature>
<evidence type="ECO:0000313" key="2">
    <source>
        <dbReference type="EMBL" id="GIO28462.1"/>
    </source>
</evidence>
<organism evidence="2 3">
    <name type="scientific">Ornithinibacillus bavariensis</name>
    <dbReference type="NCBI Taxonomy" id="545502"/>
    <lineage>
        <taxon>Bacteria</taxon>
        <taxon>Bacillati</taxon>
        <taxon>Bacillota</taxon>
        <taxon>Bacilli</taxon>
        <taxon>Bacillales</taxon>
        <taxon>Bacillaceae</taxon>
        <taxon>Ornithinibacillus</taxon>
    </lineage>
</organism>
<comment type="caution">
    <text evidence="2">The sequence shown here is derived from an EMBL/GenBank/DDBJ whole genome shotgun (WGS) entry which is preliminary data.</text>
</comment>
<reference evidence="2" key="1">
    <citation type="submission" date="2021-03" db="EMBL/GenBank/DDBJ databases">
        <title>Antimicrobial resistance genes in bacteria isolated from Japanese honey, and their potential for conferring macrolide and lincosamide resistance in the American foulbrood pathogen Paenibacillus larvae.</title>
        <authorList>
            <person name="Okamoto M."/>
            <person name="Kumagai M."/>
            <person name="Kanamori H."/>
            <person name="Takamatsu D."/>
        </authorList>
    </citation>
    <scope>NUCLEOTIDE SEQUENCE</scope>
    <source>
        <strain evidence="2">J43TS3</strain>
    </source>
</reference>
<evidence type="ECO:0000313" key="3">
    <source>
        <dbReference type="Proteomes" id="UP000676917"/>
    </source>
</evidence>
<sequence>MSESMLNMWISIGGMVFLILSIGLIAFSRYKLKGVFAIIVSILAYICLFIGGITVLYIVFRGPTI</sequence>
<keyword evidence="1" id="KW-0812">Transmembrane</keyword>
<protein>
    <recommendedName>
        <fullName evidence="4">DUF2768 domain-containing protein</fullName>
    </recommendedName>
</protein>
<keyword evidence="1" id="KW-1133">Transmembrane helix</keyword>